<evidence type="ECO:0000259" key="8">
    <source>
        <dbReference type="PROSITE" id="PS50928"/>
    </source>
</evidence>
<dbReference type="InterPro" id="IPR025966">
    <property type="entry name" value="OppC_N"/>
</dbReference>
<dbReference type="AlphaFoldDB" id="A0A9D2BYE9"/>
<evidence type="ECO:0000256" key="7">
    <source>
        <dbReference type="RuleBase" id="RU363032"/>
    </source>
</evidence>
<dbReference type="InterPro" id="IPR000515">
    <property type="entry name" value="MetI-like"/>
</dbReference>
<keyword evidence="4 7" id="KW-0812">Transmembrane</keyword>
<sequence length="285" mass="30808">MKKTQKKSLWADAWKRLLKNRLAIVGLVVLGLFIVMAIFADFIAPYHYAEQHLDKTFLFPCKEFLLGTDDLGRDILSRLIYGARISLQIGFVSVAISVAIGGALGAVSGFYGGMADNIIMRLMDMMLAIPSVLMAIVIASVLGSGMGNLMLAIGISSVPSYARIVRASILSVRDEEFIEAARLSGCSDLRIILRHIFPNILAPVIVQVTLSMALAILSASALSFLGLGVSAPLPEWGAMCAAGRNYIRGYWYMVTFPGLTIAIVVLALNVLGDGLRDALDPRMKK</sequence>
<feature type="transmembrane region" description="Helical" evidence="7">
    <location>
        <begin position="89"/>
        <end position="113"/>
    </location>
</feature>
<feature type="domain" description="ABC transmembrane type-1" evidence="8">
    <location>
        <begin position="83"/>
        <end position="272"/>
    </location>
</feature>
<dbReference type="SUPFAM" id="SSF161098">
    <property type="entry name" value="MetI-like"/>
    <property type="match status" value="1"/>
</dbReference>
<feature type="transmembrane region" description="Helical" evidence="7">
    <location>
        <begin position="249"/>
        <end position="275"/>
    </location>
</feature>
<comment type="similarity">
    <text evidence="7">Belongs to the binding-protein-dependent transport system permease family.</text>
</comment>
<reference evidence="9" key="1">
    <citation type="journal article" date="2021" name="PeerJ">
        <title>Extensive microbial diversity within the chicken gut microbiome revealed by metagenomics and culture.</title>
        <authorList>
            <person name="Gilroy R."/>
            <person name="Ravi A."/>
            <person name="Getino M."/>
            <person name="Pursley I."/>
            <person name="Horton D.L."/>
            <person name="Alikhan N.F."/>
            <person name="Baker D."/>
            <person name="Gharbi K."/>
            <person name="Hall N."/>
            <person name="Watson M."/>
            <person name="Adriaenssens E.M."/>
            <person name="Foster-Nyarko E."/>
            <person name="Jarju S."/>
            <person name="Secka A."/>
            <person name="Antonio M."/>
            <person name="Oren A."/>
            <person name="Chaudhuri R.R."/>
            <person name="La Ragione R."/>
            <person name="Hildebrand F."/>
            <person name="Pallen M.J."/>
        </authorList>
    </citation>
    <scope>NUCLEOTIDE SEQUENCE</scope>
    <source>
        <strain evidence="9">ChiBcec16_6824</strain>
    </source>
</reference>
<comment type="caution">
    <text evidence="9">The sequence shown here is derived from an EMBL/GenBank/DDBJ whole genome shotgun (WGS) entry which is preliminary data.</text>
</comment>
<keyword evidence="2 7" id="KW-0813">Transport</keyword>
<evidence type="ECO:0000313" key="9">
    <source>
        <dbReference type="EMBL" id="HIY20718.1"/>
    </source>
</evidence>
<evidence type="ECO:0000256" key="4">
    <source>
        <dbReference type="ARBA" id="ARBA00022692"/>
    </source>
</evidence>
<dbReference type="Pfam" id="PF12911">
    <property type="entry name" value="OppC_N"/>
    <property type="match status" value="1"/>
</dbReference>
<dbReference type="PANTHER" id="PTHR43386">
    <property type="entry name" value="OLIGOPEPTIDE TRANSPORT SYSTEM PERMEASE PROTEIN APPC"/>
    <property type="match status" value="1"/>
</dbReference>
<dbReference type="Proteomes" id="UP000823868">
    <property type="component" value="Unassembled WGS sequence"/>
</dbReference>
<evidence type="ECO:0000313" key="10">
    <source>
        <dbReference type="Proteomes" id="UP000823868"/>
    </source>
</evidence>
<evidence type="ECO:0000256" key="2">
    <source>
        <dbReference type="ARBA" id="ARBA00022448"/>
    </source>
</evidence>
<evidence type="ECO:0000256" key="3">
    <source>
        <dbReference type="ARBA" id="ARBA00022475"/>
    </source>
</evidence>
<comment type="subcellular location">
    <subcellularLocation>
        <location evidence="1 7">Cell membrane</location>
        <topology evidence="1 7">Multi-pass membrane protein</topology>
    </subcellularLocation>
</comment>
<feature type="transmembrane region" description="Helical" evidence="7">
    <location>
        <begin position="200"/>
        <end position="229"/>
    </location>
</feature>
<keyword evidence="3" id="KW-1003">Cell membrane</keyword>
<dbReference type="Gene3D" id="1.10.3720.10">
    <property type="entry name" value="MetI-like"/>
    <property type="match status" value="1"/>
</dbReference>
<dbReference type="Pfam" id="PF00528">
    <property type="entry name" value="BPD_transp_1"/>
    <property type="match status" value="1"/>
</dbReference>
<dbReference type="GO" id="GO:0005886">
    <property type="term" value="C:plasma membrane"/>
    <property type="evidence" value="ECO:0007669"/>
    <property type="project" value="UniProtKB-SubCell"/>
</dbReference>
<accession>A0A9D2BYE9</accession>
<dbReference type="EMBL" id="DXDX01000045">
    <property type="protein sequence ID" value="HIY20718.1"/>
    <property type="molecule type" value="Genomic_DNA"/>
</dbReference>
<evidence type="ECO:0000256" key="5">
    <source>
        <dbReference type="ARBA" id="ARBA00022989"/>
    </source>
</evidence>
<dbReference type="GO" id="GO:0055085">
    <property type="term" value="P:transmembrane transport"/>
    <property type="evidence" value="ECO:0007669"/>
    <property type="project" value="InterPro"/>
</dbReference>
<reference evidence="9" key="2">
    <citation type="submission" date="2021-04" db="EMBL/GenBank/DDBJ databases">
        <authorList>
            <person name="Gilroy R."/>
        </authorList>
    </citation>
    <scope>NUCLEOTIDE SEQUENCE</scope>
    <source>
        <strain evidence="9">ChiBcec16_6824</strain>
    </source>
</reference>
<keyword evidence="5 7" id="KW-1133">Transmembrane helix</keyword>
<evidence type="ECO:0000256" key="1">
    <source>
        <dbReference type="ARBA" id="ARBA00004651"/>
    </source>
</evidence>
<proteinExistence type="inferred from homology"/>
<dbReference type="InterPro" id="IPR050366">
    <property type="entry name" value="BP-dependent_transpt_permease"/>
</dbReference>
<name>A0A9D2BYE9_9FIRM</name>
<dbReference type="InterPro" id="IPR035906">
    <property type="entry name" value="MetI-like_sf"/>
</dbReference>
<protein>
    <submittedName>
        <fullName evidence="9">ABC transporter permease</fullName>
    </submittedName>
</protein>
<dbReference type="CDD" id="cd06261">
    <property type="entry name" value="TM_PBP2"/>
    <property type="match status" value="1"/>
</dbReference>
<dbReference type="PANTHER" id="PTHR43386:SF1">
    <property type="entry name" value="D,D-DIPEPTIDE TRANSPORT SYSTEM PERMEASE PROTEIN DDPC-RELATED"/>
    <property type="match status" value="1"/>
</dbReference>
<feature type="transmembrane region" description="Helical" evidence="7">
    <location>
        <begin position="21"/>
        <end position="44"/>
    </location>
</feature>
<gene>
    <name evidence="9" type="ORF">H9841_02300</name>
</gene>
<organism evidence="9 10">
    <name type="scientific">Candidatus Flavonifractor merdigallinarum</name>
    <dbReference type="NCBI Taxonomy" id="2838589"/>
    <lineage>
        <taxon>Bacteria</taxon>
        <taxon>Bacillati</taxon>
        <taxon>Bacillota</taxon>
        <taxon>Clostridia</taxon>
        <taxon>Eubacteriales</taxon>
        <taxon>Oscillospiraceae</taxon>
        <taxon>Flavonifractor</taxon>
    </lineage>
</organism>
<evidence type="ECO:0000256" key="6">
    <source>
        <dbReference type="ARBA" id="ARBA00023136"/>
    </source>
</evidence>
<keyword evidence="6 7" id="KW-0472">Membrane</keyword>
<feature type="transmembrane region" description="Helical" evidence="7">
    <location>
        <begin position="125"/>
        <end position="143"/>
    </location>
</feature>
<dbReference type="PROSITE" id="PS50928">
    <property type="entry name" value="ABC_TM1"/>
    <property type="match status" value="1"/>
</dbReference>